<organism evidence="2 3">
    <name type="scientific">Pontiella sulfatireligans</name>
    <dbReference type="NCBI Taxonomy" id="2750658"/>
    <lineage>
        <taxon>Bacteria</taxon>
        <taxon>Pseudomonadati</taxon>
        <taxon>Kiritimatiellota</taxon>
        <taxon>Kiritimatiellia</taxon>
        <taxon>Kiritimatiellales</taxon>
        <taxon>Pontiellaceae</taxon>
        <taxon>Pontiella</taxon>
    </lineage>
</organism>
<feature type="region of interest" description="Disordered" evidence="1">
    <location>
        <begin position="1"/>
        <end position="32"/>
    </location>
</feature>
<feature type="compositionally biased region" description="Basic and acidic residues" evidence="1">
    <location>
        <begin position="18"/>
        <end position="32"/>
    </location>
</feature>
<protein>
    <submittedName>
        <fullName evidence="2">Uncharacterized protein</fullName>
    </submittedName>
</protein>
<dbReference type="EMBL" id="CAAHFH010000002">
    <property type="protein sequence ID" value="VGO21116.1"/>
    <property type="molecule type" value="Genomic_DNA"/>
</dbReference>
<accession>A0A6C2UQ31</accession>
<sequence length="79" mass="9188">MFAKREERTTTKFAGLTDHPRKAKAEHGNPPDWQIKKEFRTQIQARIWLQEMSEAGCQVKKHGPGWGWGFTYTIARSTK</sequence>
<evidence type="ECO:0000256" key="1">
    <source>
        <dbReference type="SAM" id="MobiDB-lite"/>
    </source>
</evidence>
<reference evidence="2 3" key="1">
    <citation type="submission" date="2019-04" db="EMBL/GenBank/DDBJ databases">
        <authorList>
            <person name="Van Vliet M D."/>
        </authorList>
    </citation>
    <scope>NUCLEOTIDE SEQUENCE [LARGE SCALE GENOMIC DNA]</scope>
    <source>
        <strain evidence="2 3">F21</strain>
    </source>
</reference>
<gene>
    <name evidence="2" type="ORF">SCARR_03186</name>
</gene>
<proteinExistence type="predicted"/>
<name>A0A6C2UQ31_9BACT</name>
<feature type="compositionally biased region" description="Basic and acidic residues" evidence="1">
    <location>
        <begin position="1"/>
        <end position="10"/>
    </location>
</feature>
<evidence type="ECO:0000313" key="3">
    <source>
        <dbReference type="Proteomes" id="UP000346198"/>
    </source>
</evidence>
<keyword evidence="3" id="KW-1185">Reference proteome</keyword>
<evidence type="ECO:0000313" key="2">
    <source>
        <dbReference type="EMBL" id="VGO21116.1"/>
    </source>
</evidence>
<dbReference type="AlphaFoldDB" id="A0A6C2UQ31"/>
<dbReference type="Proteomes" id="UP000346198">
    <property type="component" value="Unassembled WGS sequence"/>
</dbReference>